<evidence type="ECO:0000313" key="1">
    <source>
        <dbReference type="EMBL" id="SVC24073.1"/>
    </source>
</evidence>
<dbReference type="AlphaFoldDB" id="A0A382KKU5"/>
<dbReference type="EMBL" id="UINC01080803">
    <property type="protein sequence ID" value="SVC24073.1"/>
    <property type="molecule type" value="Genomic_DNA"/>
</dbReference>
<sequence length="218" mass="24087">MLLLKRLLNYIPLLGGLAFAVHFSDAQEDGNFTDEMLEELLFGKGLEEAVEKKPSQWSKTLNLSIGGGHGENPLQSPGANIQEGGFATASVDSFLLRMGKNGGVFYVYLYGEGFQYPDIPALDLTGIALAQAEYSMRSPTSGNVRGIRLRHTYYDMVFDDPDNPKTGYPIQSNKSEIRPFVTFPIGEGLTGGFEVSAARDTYASNPETYNYREKEFRS</sequence>
<protein>
    <recommendedName>
        <fullName evidence="2">TonB-dependent receptor-like beta-barrel domain-containing protein</fullName>
    </recommendedName>
</protein>
<proteinExistence type="predicted"/>
<organism evidence="1">
    <name type="scientific">marine metagenome</name>
    <dbReference type="NCBI Taxonomy" id="408172"/>
    <lineage>
        <taxon>unclassified sequences</taxon>
        <taxon>metagenomes</taxon>
        <taxon>ecological metagenomes</taxon>
    </lineage>
</organism>
<evidence type="ECO:0008006" key="2">
    <source>
        <dbReference type="Google" id="ProtNLM"/>
    </source>
</evidence>
<reference evidence="1" key="1">
    <citation type="submission" date="2018-05" db="EMBL/GenBank/DDBJ databases">
        <authorList>
            <person name="Lanie J.A."/>
            <person name="Ng W.-L."/>
            <person name="Kazmierczak K.M."/>
            <person name="Andrzejewski T.M."/>
            <person name="Davidsen T.M."/>
            <person name="Wayne K.J."/>
            <person name="Tettelin H."/>
            <person name="Glass J.I."/>
            <person name="Rusch D."/>
            <person name="Podicherti R."/>
            <person name="Tsui H.-C.T."/>
            <person name="Winkler M.E."/>
        </authorList>
    </citation>
    <scope>NUCLEOTIDE SEQUENCE</scope>
</reference>
<accession>A0A382KKU5</accession>
<name>A0A382KKU5_9ZZZZ</name>
<feature type="non-terminal residue" evidence="1">
    <location>
        <position position="218"/>
    </location>
</feature>
<gene>
    <name evidence="1" type="ORF">METZ01_LOCUS276927</name>
</gene>